<comment type="subcellular location">
    <subcellularLocation>
        <location evidence="1">Cell outer membrane</location>
        <topology evidence="1">Multi-pass membrane protein</topology>
    </subcellularLocation>
</comment>
<comment type="similarity">
    <text evidence="1 2">Belongs to the TonB-dependent receptor family.</text>
</comment>
<dbReference type="InterPro" id="IPR037066">
    <property type="entry name" value="Plug_dom_sf"/>
</dbReference>
<dbReference type="Gene3D" id="2.60.40.1120">
    <property type="entry name" value="Carboxypeptidase-like, regulatory domain"/>
    <property type="match status" value="1"/>
</dbReference>
<dbReference type="NCBIfam" id="TIGR04056">
    <property type="entry name" value="OMP_RagA_SusC"/>
    <property type="match status" value="1"/>
</dbReference>
<evidence type="ECO:0000259" key="5">
    <source>
        <dbReference type="Pfam" id="PF07715"/>
    </source>
</evidence>
<proteinExistence type="inferred from homology"/>
<dbReference type="InterPro" id="IPR000531">
    <property type="entry name" value="Beta-barrel_TonB"/>
</dbReference>
<dbReference type="SUPFAM" id="SSF56935">
    <property type="entry name" value="Porins"/>
    <property type="match status" value="1"/>
</dbReference>
<dbReference type="Gene3D" id="2.170.130.10">
    <property type="entry name" value="TonB-dependent receptor, plug domain"/>
    <property type="match status" value="1"/>
</dbReference>
<organism evidence="6 7">
    <name type="scientific">Pedobacter caeni</name>
    <dbReference type="NCBI Taxonomy" id="288992"/>
    <lineage>
        <taxon>Bacteria</taxon>
        <taxon>Pseudomonadati</taxon>
        <taxon>Bacteroidota</taxon>
        <taxon>Sphingobacteriia</taxon>
        <taxon>Sphingobacteriales</taxon>
        <taxon>Sphingobacteriaceae</taxon>
        <taxon>Pedobacter</taxon>
    </lineage>
</organism>
<gene>
    <name evidence="6" type="ORF">SAMN04488522_1021279</name>
</gene>
<keyword evidence="7" id="KW-1185">Reference proteome</keyword>
<dbReference type="SUPFAM" id="SSF49464">
    <property type="entry name" value="Carboxypeptidase regulatory domain-like"/>
    <property type="match status" value="1"/>
</dbReference>
<dbReference type="Pfam" id="PF00593">
    <property type="entry name" value="TonB_dep_Rec_b-barrel"/>
    <property type="match status" value="1"/>
</dbReference>
<dbReference type="InterPro" id="IPR012910">
    <property type="entry name" value="Plug_dom"/>
</dbReference>
<accession>A0A1M5BNW1</accession>
<reference evidence="7" key="1">
    <citation type="submission" date="2016-11" db="EMBL/GenBank/DDBJ databases">
        <authorList>
            <person name="Varghese N."/>
            <person name="Submissions S."/>
        </authorList>
    </citation>
    <scope>NUCLEOTIDE SEQUENCE [LARGE SCALE GENOMIC DNA]</scope>
    <source>
        <strain evidence="7">DSM 16990</strain>
    </source>
</reference>
<dbReference type="InterPro" id="IPR023996">
    <property type="entry name" value="TonB-dep_OMP_SusC/RagA"/>
</dbReference>
<dbReference type="EMBL" id="FQUQ01000002">
    <property type="protein sequence ID" value="SHF44066.1"/>
    <property type="molecule type" value="Genomic_DNA"/>
</dbReference>
<keyword evidence="2" id="KW-0798">TonB box</keyword>
<feature type="chain" id="PRO_5013359155" evidence="3">
    <location>
        <begin position="36"/>
        <end position="1164"/>
    </location>
</feature>
<dbReference type="GO" id="GO:0009279">
    <property type="term" value="C:cell outer membrane"/>
    <property type="evidence" value="ECO:0007669"/>
    <property type="project" value="UniProtKB-SubCell"/>
</dbReference>
<dbReference type="InterPro" id="IPR023997">
    <property type="entry name" value="TonB-dep_OMP_SusC/RagA_CS"/>
</dbReference>
<dbReference type="FunFam" id="2.170.130.10:FF:000003">
    <property type="entry name" value="SusC/RagA family TonB-linked outer membrane protein"/>
    <property type="match status" value="1"/>
</dbReference>
<dbReference type="InterPro" id="IPR039426">
    <property type="entry name" value="TonB-dep_rcpt-like"/>
</dbReference>
<dbReference type="InterPro" id="IPR008969">
    <property type="entry name" value="CarboxyPept-like_regulatory"/>
</dbReference>
<keyword evidence="1" id="KW-1134">Transmembrane beta strand</keyword>
<evidence type="ECO:0000256" key="1">
    <source>
        <dbReference type="PROSITE-ProRule" id="PRU01360"/>
    </source>
</evidence>
<keyword evidence="1 2" id="KW-0472">Membrane</keyword>
<dbReference type="Pfam" id="PF07715">
    <property type="entry name" value="Plug"/>
    <property type="match status" value="1"/>
</dbReference>
<name>A0A1M5BNW1_9SPHI</name>
<dbReference type="STRING" id="288992.SAMN04488522_1021279"/>
<feature type="domain" description="TonB-dependent receptor plug" evidence="5">
    <location>
        <begin position="229"/>
        <end position="338"/>
    </location>
</feature>
<feature type="domain" description="TonB-dependent receptor-like beta-barrel" evidence="4">
    <location>
        <begin position="543"/>
        <end position="1012"/>
    </location>
</feature>
<dbReference type="OrthoDB" id="721000at2"/>
<evidence type="ECO:0000313" key="6">
    <source>
        <dbReference type="EMBL" id="SHF44066.1"/>
    </source>
</evidence>
<evidence type="ECO:0000259" key="4">
    <source>
        <dbReference type="Pfam" id="PF00593"/>
    </source>
</evidence>
<dbReference type="AlphaFoldDB" id="A0A1M5BNW1"/>
<dbReference type="Proteomes" id="UP000184287">
    <property type="component" value="Unassembled WGS sequence"/>
</dbReference>
<sequence length="1164" mass="130024">MRKKNLPYQSVFFTFLTLNIVLLCTSLMISASAQANTTKKDPTYTIGFKNEPILKVFNWIERASGYRFSYNKTDIKAVRPILIEEKQRSMVQLLTELSSKSGLDFRISSGLIAVSPKENPVSSPVSPPQTIKKLKTDTVIQGQVLDTLKKPLVSVSVYVKGKSNIGTSTDQNGRYSIKVPQNATLVFKMVGFIAVEEPASRPTINVILREEQGGLDEVVVTAFGKKQRKEAVVGSVTSITAKELKIPSSNLTTALAGRIAGVVAYQRSGEPGADNANFFVRGVTTFGNGSGSPLILIDNIELTTTDLARLQPDDIESFSVLKDASATALYGARGANGVIFITTKQGKQGTAQFTVRLENSISTATQNIEIADPVTHMQLYTEAQLTRDPLAKLLYQQNKIDHTIAGDNPVIYPATNWTDLLFNKRTSNQRGNLSVRGGGKVAQFYVAGSYNKDNGTLKVDERNNFNTNVKLSTYQLRSNVNMQLGPQTELVVRFSGYFDDYNGPIDGGSAIYTKALRTSPTLFAPYYAPDAANIASQHILFGNYRSGTNFYLNPYADLLRGYKDYSQSRMLAQLELNQKLSAITEGLNFRSLISTNRYSFFDVRRAYGPYFYGISTYDKFSDQYTLQWQNETEGPAAYEDIRSVSGGKRDANTNLYAQAALDYNRFFGSKHNVGGALIFTMQQSLSPGNDWDDVQVSLPRRNIGLSGRASYAYDNRYFAEFNFGYNGSERFYSDQQFGFFPTFGLGWVVSNESFWKAKFINKLKIRGSYGLVGNDRIGRDEDRFFYLSRVNLANGGRGANFGYDNATYKPGVSISRYPNLDITWEKSYQSNIAIELSLFNKLNFIGEFYQKHTKNILQERSSIPTTMGLSTGILANVGEAKSKGVDLSLDYTENLSNDVWFSVRGSFTFARGEYSKFEEPAYNEKYLLHPGQSISQAYGYIAERLFIDEKDVQNSPKQTFGIYQAGDIKYRDINGDGQITTLDRVPIGNPTTPEITYGGGISAGYKNFDFSVFLQGLARESFFINTAATAPFVNYDNPWDQINGGRTGENALIKAYADSHWSEENRNIYALWPRLSVVPVENNNQTSTWFMRNGSFLRVKSVEVGYTLPKGLSKRIKAEVFRVYFSGLNLFQFSKFKLWDPEMGTSGMGYPLQKVFNFGLNVNF</sequence>
<keyword evidence="1" id="KW-0813">Transport</keyword>
<keyword evidence="3" id="KW-0732">Signal</keyword>
<evidence type="ECO:0000313" key="7">
    <source>
        <dbReference type="Proteomes" id="UP000184287"/>
    </source>
</evidence>
<feature type="signal peptide" evidence="3">
    <location>
        <begin position="1"/>
        <end position="35"/>
    </location>
</feature>
<evidence type="ECO:0000256" key="2">
    <source>
        <dbReference type="RuleBase" id="RU003357"/>
    </source>
</evidence>
<protein>
    <submittedName>
        <fullName evidence="6">TonB-linked outer membrane protein, SusC/RagA family</fullName>
    </submittedName>
</protein>
<dbReference type="Pfam" id="PF13715">
    <property type="entry name" value="CarbopepD_reg_2"/>
    <property type="match status" value="1"/>
</dbReference>
<dbReference type="RefSeq" id="WP_073231558.1">
    <property type="nucleotide sequence ID" value="NZ_FQUQ01000002.1"/>
</dbReference>
<keyword evidence="1" id="KW-0998">Cell outer membrane</keyword>
<dbReference type="NCBIfam" id="TIGR04057">
    <property type="entry name" value="SusC_RagA_signa"/>
    <property type="match status" value="1"/>
</dbReference>
<dbReference type="PROSITE" id="PS52016">
    <property type="entry name" value="TONB_DEPENDENT_REC_3"/>
    <property type="match status" value="1"/>
</dbReference>
<keyword evidence="1" id="KW-0812">Transmembrane</keyword>
<evidence type="ECO:0000256" key="3">
    <source>
        <dbReference type="SAM" id="SignalP"/>
    </source>
</evidence>